<sequence>MKVHPAFLYLKKALLPCPLIAMAARDLSRAMTAPVRATPIAHGDEDGVLSLDVDDESSMPTLKQTQSYHRASAANFKNLPPQPRKDYRRVIISHGELSDLDIESCRKIRRAIDLREQWLYFREQPEWLDYDKPRPSKYSVFNPPPYDPFDSELKPASDHVYQWRLGVVSVYADRQSVMGRQAQFQGARLEDFAMDLVELMKIMNDPECRSFCHRRIMLLLERFNMYRILNDQQERLAQIAVPHRDLYNVQKVDVHVHHSSMANQKQFLRFIKRKVKTCGDEKVLENREDLTKEPLTLHEVFKSLNLTPHELSVDTLDVHADNSTFHRFDRFNLKYNPFGQSRLREIFMKTDNFIKGKYLAELTHEVFNELQETKYQNSEYRISIYGRDSEEWDKLGVWFEDHKLYSDNVRWLIQIPRLYSTYKEQGMVNSFQDMLDNIFNPIFEATVDPSSHPQVARFLQQMVGFDSVDDESLPQVRTNLSKCGPPEAWVGPDNPPYSYYSFYIYSNLAVLNQLRESRGMNTFSYRPHAGEAGDIEHLATSFLLAHGINHGLKLKKSPVLQYLFYLTQVGIAMSPLSNNALFCEYTKNPLPSFFRCGLNVALSTDDPLQFAFTREPLVEEYSVAAQVWKLSSTDLCELARNSVLQSGFEPCIKASWLGESWYKAGVDGNDISKTNVPSIRICYRHETLVDELQMVYAGVVPDNIQSLPTFQYRGTDDGKALNGTSASFAVLTMLSDTESD</sequence>
<organism evidence="9 10">
    <name type="scientific">Chondrus crispus</name>
    <name type="common">Carrageen Irish moss</name>
    <name type="synonym">Polymorpha crispa</name>
    <dbReference type="NCBI Taxonomy" id="2769"/>
    <lineage>
        <taxon>Eukaryota</taxon>
        <taxon>Rhodophyta</taxon>
        <taxon>Florideophyceae</taxon>
        <taxon>Rhodymeniophycidae</taxon>
        <taxon>Gigartinales</taxon>
        <taxon>Gigartinaceae</taxon>
        <taxon>Chondrus</taxon>
    </lineage>
</organism>
<dbReference type="KEGG" id="ccp:CHC_T00008583001"/>
<evidence type="ECO:0000256" key="2">
    <source>
        <dbReference type="ARBA" id="ARBA00004955"/>
    </source>
</evidence>
<dbReference type="OMA" id="FHRKFPY"/>
<evidence type="ECO:0000313" key="10">
    <source>
        <dbReference type="Proteomes" id="UP000012073"/>
    </source>
</evidence>
<accession>R7QNF3</accession>
<comment type="similarity">
    <text evidence="3">Belongs to the metallo-dependent hydrolases superfamily. Adenosine and AMP deaminases family.</text>
</comment>
<evidence type="ECO:0000256" key="4">
    <source>
        <dbReference type="ARBA" id="ARBA00012775"/>
    </source>
</evidence>
<dbReference type="FunFam" id="3.20.20.140:FF:000035">
    <property type="entry name" value="Probable amp deaminase"/>
    <property type="match status" value="1"/>
</dbReference>
<dbReference type="SUPFAM" id="SSF51556">
    <property type="entry name" value="Metallo-dependent hydrolases"/>
    <property type="match status" value="1"/>
</dbReference>
<dbReference type="PANTHER" id="PTHR11359:SF0">
    <property type="entry name" value="AMP DEAMINASE"/>
    <property type="match status" value="1"/>
</dbReference>
<dbReference type="GO" id="GO:0046033">
    <property type="term" value="P:AMP metabolic process"/>
    <property type="evidence" value="ECO:0007669"/>
    <property type="project" value="TreeGrafter"/>
</dbReference>
<dbReference type="InterPro" id="IPR006329">
    <property type="entry name" value="AMPD"/>
</dbReference>
<dbReference type="Gene3D" id="4.10.800.20">
    <property type="match status" value="1"/>
</dbReference>
<proteinExistence type="inferred from homology"/>
<dbReference type="Proteomes" id="UP000012073">
    <property type="component" value="Unassembled WGS sequence"/>
</dbReference>
<dbReference type="GO" id="GO:0003876">
    <property type="term" value="F:AMP deaminase activity"/>
    <property type="evidence" value="ECO:0007669"/>
    <property type="project" value="UniProtKB-EC"/>
</dbReference>
<evidence type="ECO:0000256" key="8">
    <source>
        <dbReference type="ARBA" id="ARBA00023080"/>
    </source>
</evidence>
<dbReference type="EMBL" id="HG002060">
    <property type="protein sequence ID" value="CDF39634.1"/>
    <property type="molecule type" value="Genomic_DNA"/>
</dbReference>
<keyword evidence="10" id="KW-1185">Reference proteome</keyword>
<keyword evidence="5" id="KW-0479">Metal-binding</keyword>
<dbReference type="EC" id="3.5.4.6" evidence="4"/>
<dbReference type="GO" id="GO:0046872">
    <property type="term" value="F:metal ion binding"/>
    <property type="evidence" value="ECO:0007669"/>
    <property type="project" value="UniProtKB-KW"/>
</dbReference>
<dbReference type="Gene3D" id="3.20.20.140">
    <property type="entry name" value="Metal-dependent hydrolases"/>
    <property type="match status" value="1"/>
</dbReference>
<dbReference type="PANTHER" id="PTHR11359">
    <property type="entry name" value="AMP DEAMINASE"/>
    <property type="match status" value="1"/>
</dbReference>
<dbReference type="GO" id="GO:0005829">
    <property type="term" value="C:cytosol"/>
    <property type="evidence" value="ECO:0007669"/>
    <property type="project" value="TreeGrafter"/>
</dbReference>
<keyword evidence="7" id="KW-0862">Zinc</keyword>
<dbReference type="UniPathway" id="UPA00591">
    <property type="reaction ID" value="UER00663"/>
</dbReference>
<dbReference type="InterPro" id="IPR032466">
    <property type="entry name" value="Metal_Hydrolase"/>
</dbReference>
<evidence type="ECO:0000256" key="7">
    <source>
        <dbReference type="ARBA" id="ARBA00022833"/>
    </source>
</evidence>
<comment type="cofactor">
    <cofactor evidence="1">
        <name>Zn(2+)</name>
        <dbReference type="ChEBI" id="CHEBI:29105"/>
    </cofactor>
</comment>
<dbReference type="FunFam" id="4.10.800.20:FF:000001">
    <property type="entry name" value="AMP deaminase"/>
    <property type="match status" value="1"/>
</dbReference>
<evidence type="ECO:0000256" key="1">
    <source>
        <dbReference type="ARBA" id="ARBA00001947"/>
    </source>
</evidence>
<dbReference type="Gramene" id="CDF39634">
    <property type="protein sequence ID" value="CDF39634"/>
    <property type="gene ID" value="CHC_T00008583001"/>
</dbReference>
<evidence type="ECO:0000256" key="5">
    <source>
        <dbReference type="ARBA" id="ARBA00022723"/>
    </source>
</evidence>
<comment type="pathway">
    <text evidence="2">Purine metabolism; IMP biosynthesis via salvage pathway; IMP from AMP: step 1/1.</text>
</comment>
<reference evidence="10" key="1">
    <citation type="journal article" date="2013" name="Proc. Natl. Acad. Sci. U.S.A.">
        <title>Genome structure and metabolic features in the red seaweed Chondrus crispus shed light on evolution of the Archaeplastida.</title>
        <authorList>
            <person name="Collen J."/>
            <person name="Porcel B."/>
            <person name="Carre W."/>
            <person name="Ball S.G."/>
            <person name="Chaparro C."/>
            <person name="Tonon T."/>
            <person name="Barbeyron T."/>
            <person name="Michel G."/>
            <person name="Noel B."/>
            <person name="Valentin K."/>
            <person name="Elias M."/>
            <person name="Artiguenave F."/>
            <person name="Arun A."/>
            <person name="Aury J.M."/>
            <person name="Barbosa-Neto J.F."/>
            <person name="Bothwell J.H."/>
            <person name="Bouget F.Y."/>
            <person name="Brillet L."/>
            <person name="Cabello-Hurtado F."/>
            <person name="Capella-Gutierrez S."/>
            <person name="Charrier B."/>
            <person name="Cladiere L."/>
            <person name="Cock J.M."/>
            <person name="Coelho S.M."/>
            <person name="Colleoni C."/>
            <person name="Czjzek M."/>
            <person name="Da Silva C."/>
            <person name="Delage L."/>
            <person name="Denoeud F."/>
            <person name="Deschamps P."/>
            <person name="Dittami S.M."/>
            <person name="Gabaldon T."/>
            <person name="Gachon C.M."/>
            <person name="Groisillier A."/>
            <person name="Herve C."/>
            <person name="Jabbari K."/>
            <person name="Katinka M."/>
            <person name="Kloareg B."/>
            <person name="Kowalczyk N."/>
            <person name="Labadie K."/>
            <person name="Leblanc C."/>
            <person name="Lopez P.J."/>
            <person name="McLachlan D.H."/>
            <person name="Meslet-Cladiere L."/>
            <person name="Moustafa A."/>
            <person name="Nehr Z."/>
            <person name="Nyvall Collen P."/>
            <person name="Panaud O."/>
            <person name="Partensky F."/>
            <person name="Poulain J."/>
            <person name="Rensing S.A."/>
            <person name="Rousvoal S."/>
            <person name="Samson G."/>
            <person name="Symeonidi A."/>
            <person name="Weissenbach J."/>
            <person name="Zambounis A."/>
            <person name="Wincker P."/>
            <person name="Boyen C."/>
        </authorList>
    </citation>
    <scope>NUCLEOTIDE SEQUENCE [LARGE SCALE GENOMIC DNA]</scope>
    <source>
        <strain evidence="10">cv. Stackhouse</strain>
    </source>
</reference>
<dbReference type="GO" id="GO:0032264">
    <property type="term" value="P:IMP salvage"/>
    <property type="evidence" value="ECO:0007669"/>
    <property type="project" value="UniProtKB-UniPathway"/>
</dbReference>
<dbReference type="OrthoDB" id="1723809at2759"/>
<dbReference type="RefSeq" id="XP_005709928.1">
    <property type="nucleotide sequence ID" value="XM_005709871.1"/>
</dbReference>
<gene>
    <name evidence="9" type="ORF">CHC_T00008583001</name>
</gene>
<dbReference type="STRING" id="2769.R7QNF3"/>
<dbReference type="GeneID" id="17317643"/>
<evidence type="ECO:0000256" key="3">
    <source>
        <dbReference type="ARBA" id="ARBA00006676"/>
    </source>
</evidence>
<evidence type="ECO:0000256" key="6">
    <source>
        <dbReference type="ARBA" id="ARBA00022801"/>
    </source>
</evidence>
<dbReference type="PROSITE" id="PS00485">
    <property type="entry name" value="A_DEAMINASE"/>
    <property type="match status" value="1"/>
</dbReference>
<evidence type="ECO:0000313" key="9">
    <source>
        <dbReference type="EMBL" id="CDF39634.1"/>
    </source>
</evidence>
<dbReference type="NCBIfam" id="TIGR01429">
    <property type="entry name" value="AMP_deaminase"/>
    <property type="match status" value="1"/>
</dbReference>
<dbReference type="Pfam" id="PF19326">
    <property type="entry name" value="AMP_deaminase"/>
    <property type="match status" value="1"/>
</dbReference>
<keyword evidence="8" id="KW-0546">Nucleotide metabolism</keyword>
<dbReference type="AlphaFoldDB" id="R7QNF3"/>
<name>R7QNF3_CHOCR</name>
<keyword evidence="6" id="KW-0378">Hydrolase</keyword>
<protein>
    <recommendedName>
        <fullName evidence="4">AMP deaminase</fullName>
        <ecNumber evidence="4">3.5.4.6</ecNumber>
    </recommendedName>
</protein>
<dbReference type="InterPro" id="IPR006650">
    <property type="entry name" value="A/AMP_deam_AS"/>
</dbReference>